<feature type="compositionally biased region" description="Basic and acidic residues" evidence="9">
    <location>
        <begin position="10"/>
        <end position="19"/>
    </location>
</feature>
<dbReference type="GeneID" id="27673746"/>
<name>A0A0A2J9Y6_PENEN</name>
<dbReference type="InterPro" id="IPR026669">
    <property type="entry name" value="Arsenite_MeTrfase-like"/>
</dbReference>
<proteinExistence type="inferred from homology"/>
<dbReference type="HOGENOM" id="CLU_052868_3_1_1"/>
<dbReference type="GO" id="GO:0032259">
    <property type="term" value="P:methylation"/>
    <property type="evidence" value="ECO:0007669"/>
    <property type="project" value="UniProtKB-KW"/>
</dbReference>
<dbReference type="PANTHER" id="PTHR43675:SF8">
    <property type="entry name" value="ARSENITE METHYLTRANSFERASE"/>
    <property type="match status" value="1"/>
</dbReference>
<dbReference type="GO" id="GO:0030791">
    <property type="term" value="F:arsenite methyltransferase activity"/>
    <property type="evidence" value="ECO:0007669"/>
    <property type="project" value="UniProtKB-EC"/>
</dbReference>
<dbReference type="Pfam" id="PF13847">
    <property type="entry name" value="Methyltransf_31"/>
    <property type="match status" value="1"/>
</dbReference>
<comment type="catalytic activity">
    <reaction evidence="6">
        <text>arsenic triglutathione + [thioredoxin]-dithiol + S-adenosyl-L-methionine + 2 H2O = methylarsonous acid + [thioredoxin]-disulfide + 3 glutathione + S-adenosyl-L-homocysteine + H(+)</text>
        <dbReference type="Rhea" id="RHEA:69460"/>
        <dbReference type="Rhea" id="RHEA-COMP:10698"/>
        <dbReference type="Rhea" id="RHEA-COMP:10700"/>
        <dbReference type="ChEBI" id="CHEBI:15377"/>
        <dbReference type="ChEBI" id="CHEBI:15378"/>
        <dbReference type="ChEBI" id="CHEBI:17826"/>
        <dbReference type="ChEBI" id="CHEBI:29950"/>
        <dbReference type="ChEBI" id="CHEBI:50058"/>
        <dbReference type="ChEBI" id="CHEBI:57856"/>
        <dbReference type="ChEBI" id="CHEBI:57925"/>
        <dbReference type="ChEBI" id="CHEBI:59789"/>
        <dbReference type="ChEBI" id="CHEBI:183640"/>
        <dbReference type="EC" id="2.1.1.137"/>
    </reaction>
</comment>
<dbReference type="Proteomes" id="UP000030143">
    <property type="component" value="Unassembled WGS sequence"/>
</dbReference>
<dbReference type="VEuPathDB" id="FungiDB:PEXP_006490"/>
<dbReference type="EMBL" id="JQFZ01000288">
    <property type="protein sequence ID" value="KGO51483.1"/>
    <property type="molecule type" value="Genomic_DNA"/>
</dbReference>
<evidence type="ECO:0000256" key="2">
    <source>
        <dbReference type="ARBA" id="ARBA00022691"/>
    </source>
</evidence>
<evidence type="ECO:0000313" key="11">
    <source>
        <dbReference type="EMBL" id="KGO51483.1"/>
    </source>
</evidence>
<dbReference type="RefSeq" id="XP_016594436.1">
    <property type="nucleotide sequence ID" value="XM_016738327.1"/>
</dbReference>
<dbReference type="SUPFAM" id="SSF53335">
    <property type="entry name" value="S-adenosyl-L-methionine-dependent methyltransferases"/>
    <property type="match status" value="1"/>
</dbReference>
<feature type="domain" description="Methyltransferase" evidence="10">
    <location>
        <begin position="67"/>
        <end position="215"/>
    </location>
</feature>
<dbReference type="CDD" id="cd02440">
    <property type="entry name" value="AdoMet_MTases"/>
    <property type="match status" value="1"/>
</dbReference>
<keyword evidence="2" id="KW-0949">S-adenosyl-L-methionine</keyword>
<keyword evidence="11" id="KW-0489">Methyltransferase</keyword>
<organism evidence="11 12">
    <name type="scientific">Penicillium expansum</name>
    <name type="common">Blue mold rot fungus</name>
    <dbReference type="NCBI Taxonomy" id="27334"/>
    <lineage>
        <taxon>Eukaryota</taxon>
        <taxon>Fungi</taxon>
        <taxon>Dikarya</taxon>
        <taxon>Ascomycota</taxon>
        <taxon>Pezizomycotina</taxon>
        <taxon>Eurotiomycetes</taxon>
        <taxon>Eurotiomycetidae</taxon>
        <taxon>Eurotiales</taxon>
        <taxon>Aspergillaceae</taxon>
        <taxon>Penicillium</taxon>
    </lineage>
</organism>
<accession>A0A0A2J9Y6</accession>
<comment type="similarity">
    <text evidence="3">Belongs to the methyltransferase superfamily. Arsenite methyltransferase family.</text>
</comment>
<evidence type="ECO:0000259" key="10">
    <source>
        <dbReference type="Pfam" id="PF13847"/>
    </source>
</evidence>
<evidence type="ECO:0000313" key="12">
    <source>
        <dbReference type="Proteomes" id="UP000030143"/>
    </source>
</evidence>
<comment type="caution">
    <text evidence="11">The sequence shown here is derived from an EMBL/GenBank/DDBJ whole genome shotgun (WGS) entry which is preliminary data.</text>
</comment>
<dbReference type="STRING" id="27334.A0A0A2J9Y6"/>
<evidence type="ECO:0000256" key="1">
    <source>
        <dbReference type="ARBA" id="ARBA00022679"/>
    </source>
</evidence>
<comment type="catalytic activity">
    <reaction evidence="8">
        <text>arsenic triglutathione + 3 [thioredoxin]-dithiol + 3 S-adenosyl-L-methionine = trimethylarsine + 3 [thioredoxin]-disulfide + 3 glutathione + 3 S-adenosyl-L-homocysteine + 3 H(+)</text>
        <dbReference type="Rhea" id="RHEA:69432"/>
        <dbReference type="Rhea" id="RHEA-COMP:10698"/>
        <dbReference type="Rhea" id="RHEA-COMP:10700"/>
        <dbReference type="ChEBI" id="CHEBI:15378"/>
        <dbReference type="ChEBI" id="CHEBI:27130"/>
        <dbReference type="ChEBI" id="CHEBI:29950"/>
        <dbReference type="ChEBI" id="CHEBI:50058"/>
        <dbReference type="ChEBI" id="CHEBI:57856"/>
        <dbReference type="ChEBI" id="CHEBI:57925"/>
        <dbReference type="ChEBI" id="CHEBI:59789"/>
        <dbReference type="ChEBI" id="CHEBI:183640"/>
        <dbReference type="EC" id="2.1.1.137"/>
    </reaction>
</comment>
<keyword evidence="1 11" id="KW-0808">Transferase</keyword>
<sequence>MGSNPIYDSVQDRYGELADRSSTSEQKKTEEKIAQAFGYEATDLSSIPQAANLGVSCGNPLALANLREGETVIDLGSGGGIDVLLAAKKVGSKGKAIGVDMTKNMLELARRNVEKAGASNASFIEASITSIPLPNAIADCIISNCVVNLVPTVDKHLVFEEMFRLLERGGRLAISDILTRKELPKEVVNSLSFYVGCIAGASQVHEYKKYLTEAGFKDIVIVDTHNDINVYKDLVQGQMDLGETSDQSASAVCCGGAQGKNPCESDLLECDFNEWAGSFQIYAVKR</sequence>
<keyword evidence="12" id="KW-1185">Reference proteome</keyword>
<protein>
    <recommendedName>
        <fullName evidence="5">Arsenite methyltransferase</fullName>
        <ecNumber evidence="4">2.1.1.137</ecNumber>
    </recommendedName>
</protein>
<dbReference type="Gene3D" id="3.40.50.150">
    <property type="entry name" value="Vaccinia Virus protein VP39"/>
    <property type="match status" value="1"/>
</dbReference>
<evidence type="ECO:0000256" key="5">
    <source>
        <dbReference type="ARBA" id="ARBA00034545"/>
    </source>
</evidence>
<evidence type="ECO:0000256" key="3">
    <source>
        <dbReference type="ARBA" id="ARBA00034487"/>
    </source>
</evidence>
<comment type="catalytic activity">
    <reaction evidence="7">
        <text>arsenic triglutathione + 2 [thioredoxin]-dithiol + 2 S-adenosyl-L-methionine + H2O = dimethylarsinous acid + 2 [thioredoxin]-disulfide + 3 glutathione + 2 S-adenosyl-L-homocysteine + 2 H(+)</text>
        <dbReference type="Rhea" id="RHEA:69464"/>
        <dbReference type="Rhea" id="RHEA-COMP:10698"/>
        <dbReference type="Rhea" id="RHEA-COMP:10700"/>
        <dbReference type="ChEBI" id="CHEBI:15377"/>
        <dbReference type="ChEBI" id="CHEBI:15378"/>
        <dbReference type="ChEBI" id="CHEBI:23808"/>
        <dbReference type="ChEBI" id="CHEBI:29950"/>
        <dbReference type="ChEBI" id="CHEBI:50058"/>
        <dbReference type="ChEBI" id="CHEBI:57856"/>
        <dbReference type="ChEBI" id="CHEBI:57925"/>
        <dbReference type="ChEBI" id="CHEBI:59789"/>
        <dbReference type="ChEBI" id="CHEBI:183640"/>
        <dbReference type="EC" id="2.1.1.137"/>
    </reaction>
</comment>
<evidence type="ECO:0000256" key="7">
    <source>
        <dbReference type="ARBA" id="ARBA00047943"/>
    </source>
</evidence>
<feature type="region of interest" description="Disordered" evidence="9">
    <location>
        <begin position="1"/>
        <end position="29"/>
    </location>
</feature>
<dbReference type="InterPro" id="IPR029063">
    <property type="entry name" value="SAM-dependent_MTases_sf"/>
</dbReference>
<dbReference type="PANTHER" id="PTHR43675">
    <property type="entry name" value="ARSENITE METHYLTRANSFERASE"/>
    <property type="match status" value="1"/>
</dbReference>
<gene>
    <name evidence="11" type="ORF">PEX2_010500</name>
</gene>
<dbReference type="InterPro" id="IPR025714">
    <property type="entry name" value="Methyltranfer_dom"/>
</dbReference>
<dbReference type="NCBIfam" id="NF008823">
    <property type="entry name" value="PRK11873.1"/>
    <property type="match status" value="1"/>
</dbReference>
<dbReference type="EC" id="2.1.1.137" evidence="4"/>
<evidence type="ECO:0000256" key="4">
    <source>
        <dbReference type="ARBA" id="ARBA00034521"/>
    </source>
</evidence>
<reference evidence="11 12" key="1">
    <citation type="journal article" date="2015" name="Mol. Plant Microbe Interact.">
        <title>Genome, transcriptome, and functional analyses of Penicillium expansum provide new insights into secondary metabolism and pathogenicity.</title>
        <authorList>
            <person name="Ballester A.R."/>
            <person name="Marcet-Houben M."/>
            <person name="Levin E."/>
            <person name="Sela N."/>
            <person name="Selma-Lazaro C."/>
            <person name="Carmona L."/>
            <person name="Wisniewski M."/>
            <person name="Droby S."/>
            <person name="Gonzalez-Candelas L."/>
            <person name="Gabaldon T."/>
        </authorList>
    </citation>
    <scope>NUCLEOTIDE SEQUENCE [LARGE SCALE GENOMIC DNA]</scope>
    <source>
        <strain evidence="11 12">MD-8</strain>
    </source>
</reference>
<evidence type="ECO:0000256" key="8">
    <source>
        <dbReference type="ARBA" id="ARBA00048428"/>
    </source>
</evidence>
<evidence type="ECO:0000256" key="9">
    <source>
        <dbReference type="SAM" id="MobiDB-lite"/>
    </source>
</evidence>
<evidence type="ECO:0000256" key="6">
    <source>
        <dbReference type="ARBA" id="ARBA00047941"/>
    </source>
</evidence>
<dbReference type="AlphaFoldDB" id="A0A0A2J9Y6"/>